<keyword evidence="3 5" id="KW-0472">Membrane</keyword>
<evidence type="ECO:0000256" key="5">
    <source>
        <dbReference type="SAM" id="Phobius"/>
    </source>
</evidence>
<dbReference type="SMART" id="SM00409">
    <property type="entry name" value="IG"/>
    <property type="match status" value="1"/>
</dbReference>
<evidence type="ECO:0000256" key="1">
    <source>
        <dbReference type="ARBA" id="ARBA00004370"/>
    </source>
</evidence>
<dbReference type="SUPFAM" id="SSF48726">
    <property type="entry name" value="Immunoglobulin"/>
    <property type="match status" value="1"/>
</dbReference>
<reference evidence="8" key="3">
    <citation type="submission" date="2025-09" db="UniProtKB">
        <authorList>
            <consortium name="Ensembl"/>
        </authorList>
    </citation>
    <scope>IDENTIFICATION</scope>
</reference>
<feature type="domain" description="Ig-like" evidence="7">
    <location>
        <begin position="18"/>
        <end position="140"/>
    </location>
</feature>
<evidence type="ECO:0000256" key="4">
    <source>
        <dbReference type="SAM" id="MobiDB-lite"/>
    </source>
</evidence>
<dbReference type="GO" id="GO:0005886">
    <property type="term" value="C:plasma membrane"/>
    <property type="evidence" value="ECO:0007669"/>
    <property type="project" value="TreeGrafter"/>
</dbReference>
<evidence type="ECO:0000259" key="7">
    <source>
        <dbReference type="PROSITE" id="PS50835"/>
    </source>
</evidence>
<dbReference type="GeneTree" id="ENSGT00950000182977"/>
<dbReference type="InterPro" id="IPR007110">
    <property type="entry name" value="Ig-like_dom"/>
</dbReference>
<feature type="transmembrane region" description="Helical" evidence="5">
    <location>
        <begin position="159"/>
        <end position="182"/>
    </location>
</feature>
<evidence type="ECO:0000256" key="2">
    <source>
        <dbReference type="ARBA" id="ARBA00022692"/>
    </source>
</evidence>
<comment type="subcellular location">
    <subcellularLocation>
        <location evidence="1">Membrane</location>
    </subcellularLocation>
</comment>
<dbReference type="AlphaFoldDB" id="A0AAR2KZN9"/>
<name>A0AAR2KZN9_PYGNA</name>
<evidence type="ECO:0000256" key="6">
    <source>
        <dbReference type="SAM" id="SignalP"/>
    </source>
</evidence>
<dbReference type="InterPro" id="IPR013783">
    <property type="entry name" value="Ig-like_fold"/>
</dbReference>
<dbReference type="Ensembl" id="ENSPNAT00000067508.1">
    <property type="protein sequence ID" value="ENSPNAP00000067606.1"/>
    <property type="gene ID" value="ENSPNAG00000030958.1"/>
</dbReference>
<keyword evidence="6" id="KW-0732">Signal</keyword>
<dbReference type="InterPro" id="IPR013106">
    <property type="entry name" value="Ig_V-set"/>
</dbReference>
<dbReference type="GeneID" id="108413969"/>
<proteinExistence type="predicted"/>
<dbReference type="GO" id="GO:0004888">
    <property type="term" value="F:transmembrane signaling receptor activity"/>
    <property type="evidence" value="ECO:0007669"/>
    <property type="project" value="TreeGrafter"/>
</dbReference>
<dbReference type="PROSITE" id="PS50835">
    <property type="entry name" value="IG_LIKE"/>
    <property type="match status" value="1"/>
</dbReference>
<dbReference type="CDD" id="cd05716">
    <property type="entry name" value="IgV_pIgR_like"/>
    <property type="match status" value="1"/>
</dbReference>
<keyword evidence="9" id="KW-1185">Reference proteome</keyword>
<evidence type="ECO:0000313" key="8">
    <source>
        <dbReference type="Ensembl" id="ENSPNAP00000067606.1"/>
    </source>
</evidence>
<dbReference type="Gene3D" id="2.60.40.10">
    <property type="entry name" value="Immunoglobulins"/>
    <property type="match status" value="1"/>
</dbReference>
<accession>A0AAR2KZN9</accession>
<keyword evidence="2 5" id="KW-0812">Transmembrane</keyword>
<dbReference type="Proteomes" id="UP001501920">
    <property type="component" value="Chromosome 12"/>
</dbReference>
<dbReference type="InterPro" id="IPR036179">
    <property type="entry name" value="Ig-like_dom_sf"/>
</dbReference>
<dbReference type="InterPro" id="IPR050671">
    <property type="entry name" value="CD300_family_receptors"/>
</dbReference>
<feature type="chain" id="PRO_5043770267" description="Ig-like domain-containing protein" evidence="6">
    <location>
        <begin position="29"/>
        <end position="345"/>
    </location>
</feature>
<dbReference type="InterPro" id="IPR003599">
    <property type="entry name" value="Ig_sub"/>
</dbReference>
<feature type="signal peptide" evidence="6">
    <location>
        <begin position="1"/>
        <end position="28"/>
    </location>
</feature>
<feature type="region of interest" description="Disordered" evidence="4">
    <location>
        <begin position="324"/>
        <end position="345"/>
    </location>
</feature>
<dbReference type="Pfam" id="PF07686">
    <property type="entry name" value="V-set"/>
    <property type="match status" value="1"/>
</dbReference>
<evidence type="ECO:0000256" key="3">
    <source>
        <dbReference type="ARBA" id="ARBA00023136"/>
    </source>
</evidence>
<protein>
    <recommendedName>
        <fullName evidence="7">Ig-like domain-containing protein</fullName>
    </recommendedName>
</protein>
<evidence type="ECO:0000313" key="9">
    <source>
        <dbReference type="Proteomes" id="UP001501920"/>
    </source>
</evidence>
<dbReference type="PANTHER" id="PTHR11860">
    <property type="entry name" value="POLYMERIC-IMMUNOGLOBULIN RECEPTOR"/>
    <property type="match status" value="1"/>
</dbReference>
<sequence length="345" mass="37971">MFYLFIRNRMNITAVVLPLLAVLHCVSAGVRVKAPLGGNASIHCPYDRGSEGYPKYFSKGKKKVEMEKVKSTTWSMEGRFSLEDNREKREFIVTIRNLSVDDAGLYWCGVDDWGRDTLTEVNLDVVSHSESSTESSASMSTGQTKLPQNIEVSLTNQSAYLGGSLAVVVLLCGIISAIFVMLKRKNAKRAKDPTLPGISSESNRESFFYENIFPTNASSSAANPRPPSVLYDIPDPSQPLPIHQPHSIRRPSAKGQVAHRESGVYYLLSPPQTPPDDATLLTSAETASLHYTPANFVPRSHAVIYSSAFSGTSRDIYTTVLQRKDSDRMTSVSKSETASDETRPL</sequence>
<reference evidence="8 9" key="1">
    <citation type="submission" date="2020-10" db="EMBL/GenBank/DDBJ databases">
        <title>Pygocentrus nattereri (red-bellied piranha) genome, fPygNat1, primary haplotype.</title>
        <authorList>
            <person name="Myers G."/>
            <person name="Meyer A."/>
            <person name="Karagic N."/>
            <person name="Pippel M."/>
            <person name="Winkler S."/>
            <person name="Tracey A."/>
            <person name="Wood J."/>
            <person name="Formenti G."/>
            <person name="Howe K."/>
            <person name="Fedrigo O."/>
            <person name="Jarvis E.D."/>
        </authorList>
    </citation>
    <scope>NUCLEOTIDE SEQUENCE [LARGE SCALE GENOMIC DNA]</scope>
</reference>
<organism evidence="8 9">
    <name type="scientific">Pygocentrus nattereri</name>
    <name type="common">Red-bellied piranha</name>
    <dbReference type="NCBI Taxonomy" id="42514"/>
    <lineage>
        <taxon>Eukaryota</taxon>
        <taxon>Metazoa</taxon>
        <taxon>Chordata</taxon>
        <taxon>Craniata</taxon>
        <taxon>Vertebrata</taxon>
        <taxon>Euteleostomi</taxon>
        <taxon>Actinopterygii</taxon>
        <taxon>Neopterygii</taxon>
        <taxon>Teleostei</taxon>
        <taxon>Ostariophysi</taxon>
        <taxon>Characiformes</taxon>
        <taxon>Characoidei</taxon>
        <taxon>Pygocentrus</taxon>
    </lineage>
</organism>
<dbReference type="RefSeq" id="XP_017542189.1">
    <property type="nucleotide sequence ID" value="XM_017686700.2"/>
</dbReference>
<keyword evidence="5" id="KW-1133">Transmembrane helix</keyword>
<dbReference type="PANTHER" id="PTHR11860:SF118">
    <property type="entry name" value="CMRF35-LIKE MOLECULE 3-RELATED"/>
    <property type="match status" value="1"/>
</dbReference>
<reference evidence="8" key="2">
    <citation type="submission" date="2025-08" db="UniProtKB">
        <authorList>
            <consortium name="Ensembl"/>
        </authorList>
    </citation>
    <scope>IDENTIFICATION</scope>
</reference>